<dbReference type="EMBL" id="PYGD01000003">
    <property type="protein sequence ID" value="PSK92651.1"/>
    <property type="molecule type" value="Genomic_DNA"/>
</dbReference>
<comment type="caution">
    <text evidence="4">The sequence shown here is derived from an EMBL/GenBank/DDBJ whole genome shotgun (WGS) entry which is preliminary data.</text>
</comment>
<dbReference type="Proteomes" id="UP000240572">
    <property type="component" value="Unassembled WGS sequence"/>
</dbReference>
<dbReference type="PROSITE" id="PS51409">
    <property type="entry name" value="ARGINASE_2"/>
    <property type="match status" value="1"/>
</dbReference>
<keyword evidence="2" id="KW-0378">Hydrolase</keyword>
<dbReference type="OrthoDB" id="931936at2"/>
<accession>A0A2P8D635</accession>
<comment type="similarity">
    <text evidence="3">Belongs to the arginase family.</text>
</comment>
<keyword evidence="5" id="KW-1185">Reference proteome</keyword>
<proteinExistence type="inferred from homology"/>
<dbReference type="RefSeq" id="WP_106522833.1">
    <property type="nucleotide sequence ID" value="NZ_PYGD01000003.1"/>
</dbReference>
<dbReference type="InterPro" id="IPR023696">
    <property type="entry name" value="Ureohydrolase_dom_sf"/>
</dbReference>
<dbReference type="GO" id="GO:0008783">
    <property type="term" value="F:agmatinase activity"/>
    <property type="evidence" value="ECO:0007669"/>
    <property type="project" value="TreeGrafter"/>
</dbReference>
<evidence type="ECO:0000313" key="4">
    <source>
        <dbReference type="EMBL" id="PSK92651.1"/>
    </source>
</evidence>
<dbReference type="SUPFAM" id="SSF52768">
    <property type="entry name" value="Arginase/deacetylase"/>
    <property type="match status" value="1"/>
</dbReference>
<sequence>MSDLHSFFAEKHFAELPENNAGHPLQIGKKIQVITEFKPDWSEADIVLVGCGEQRGHDFNAGWSMAADAVRAELYRMYDWHGSVKVADMGNIREGASIADTRAALRTVLQEIQEQGKVALVIGGSHDLTLQQYDVFKRAGQTANAAVVDMLIDLEETENISDAGFLMDMLTEQPNFVRHFSHMGFQSYYTNPGMLETLDKLRFDCFRLGRVRENPEEMEPVLRNCDLLSIDMKAVRKCDAPFLKDGSPNGLFGDEMCQLTRYAGMSGRLSSMGIYGYQPENDTDQQGARLIAQMLWYFVDGFLVRKNEADPVADRNDFIEYQVALTGNDTLFLKSKKTNRWWMQLPDGSFTPCSYADYLQAASNEIPERWFREQERVV</sequence>
<dbReference type="GO" id="GO:0046872">
    <property type="term" value="F:metal ion binding"/>
    <property type="evidence" value="ECO:0007669"/>
    <property type="project" value="UniProtKB-KW"/>
</dbReference>
<evidence type="ECO:0000313" key="5">
    <source>
        <dbReference type="Proteomes" id="UP000240572"/>
    </source>
</evidence>
<name>A0A2P8D635_9BACT</name>
<organism evidence="4 5">
    <name type="scientific">Taibaiella chishuiensis</name>
    <dbReference type="NCBI Taxonomy" id="1434707"/>
    <lineage>
        <taxon>Bacteria</taxon>
        <taxon>Pseudomonadati</taxon>
        <taxon>Bacteroidota</taxon>
        <taxon>Chitinophagia</taxon>
        <taxon>Chitinophagales</taxon>
        <taxon>Chitinophagaceae</taxon>
        <taxon>Taibaiella</taxon>
    </lineage>
</organism>
<dbReference type="InterPro" id="IPR006035">
    <property type="entry name" value="Ureohydrolase"/>
</dbReference>
<dbReference type="PANTHER" id="PTHR11358:SF26">
    <property type="entry name" value="GUANIDINO ACID HYDROLASE, MITOCHONDRIAL"/>
    <property type="match status" value="1"/>
</dbReference>
<dbReference type="Pfam" id="PF00491">
    <property type="entry name" value="Arginase"/>
    <property type="match status" value="1"/>
</dbReference>
<evidence type="ECO:0000256" key="2">
    <source>
        <dbReference type="ARBA" id="ARBA00022801"/>
    </source>
</evidence>
<dbReference type="PANTHER" id="PTHR11358">
    <property type="entry name" value="ARGINASE/AGMATINASE"/>
    <property type="match status" value="1"/>
</dbReference>
<dbReference type="GO" id="GO:0033389">
    <property type="term" value="P:putrescine biosynthetic process from arginine, via agmatine"/>
    <property type="evidence" value="ECO:0007669"/>
    <property type="project" value="TreeGrafter"/>
</dbReference>
<evidence type="ECO:0000256" key="3">
    <source>
        <dbReference type="PROSITE-ProRule" id="PRU00742"/>
    </source>
</evidence>
<dbReference type="Gene3D" id="3.40.800.10">
    <property type="entry name" value="Ureohydrolase domain"/>
    <property type="match status" value="1"/>
</dbReference>
<keyword evidence="1" id="KW-0479">Metal-binding</keyword>
<dbReference type="AlphaFoldDB" id="A0A2P8D635"/>
<evidence type="ECO:0000256" key="1">
    <source>
        <dbReference type="ARBA" id="ARBA00022723"/>
    </source>
</evidence>
<protein>
    <submittedName>
        <fullName evidence="4">Arginase family enzyme</fullName>
    </submittedName>
</protein>
<gene>
    <name evidence="4" type="ORF">B0I18_103228</name>
</gene>
<reference evidence="4 5" key="1">
    <citation type="submission" date="2018-03" db="EMBL/GenBank/DDBJ databases">
        <title>Genomic Encyclopedia of Type Strains, Phase III (KMG-III): the genomes of soil and plant-associated and newly described type strains.</title>
        <authorList>
            <person name="Whitman W."/>
        </authorList>
    </citation>
    <scope>NUCLEOTIDE SEQUENCE [LARGE SCALE GENOMIC DNA]</scope>
    <source>
        <strain evidence="4 5">CGMCC 1.12700</strain>
    </source>
</reference>
<dbReference type="CDD" id="cd09988">
    <property type="entry name" value="Formimidoylglutamase"/>
    <property type="match status" value="1"/>
</dbReference>